<dbReference type="STRING" id="377629.TERTU_2438"/>
<organism evidence="3 4">
    <name type="scientific">Teredinibacter turnerae (strain ATCC 39867 / T7901)</name>
    <dbReference type="NCBI Taxonomy" id="377629"/>
    <lineage>
        <taxon>Bacteria</taxon>
        <taxon>Pseudomonadati</taxon>
        <taxon>Pseudomonadota</taxon>
        <taxon>Gammaproteobacteria</taxon>
        <taxon>Cellvibrionales</taxon>
        <taxon>Cellvibrionaceae</taxon>
        <taxon>Teredinibacter</taxon>
    </lineage>
</organism>
<dbReference type="AlphaFoldDB" id="C5BL03"/>
<evidence type="ECO:0000313" key="4">
    <source>
        <dbReference type="Proteomes" id="UP000009080"/>
    </source>
</evidence>
<dbReference type="Gene3D" id="2.40.128.110">
    <property type="entry name" value="Lipid/polyisoprenoid-binding, YceI-like"/>
    <property type="match status" value="1"/>
</dbReference>
<dbReference type="KEGG" id="ttu:TERTU_2438"/>
<dbReference type="HOGENOM" id="CLU_071003_1_2_6"/>
<protein>
    <submittedName>
        <fullName evidence="3">YceI</fullName>
    </submittedName>
</protein>
<feature type="chain" id="PRO_5002948838" evidence="1">
    <location>
        <begin position="27"/>
        <end position="197"/>
    </location>
</feature>
<dbReference type="OrthoDB" id="9811006at2"/>
<dbReference type="Proteomes" id="UP000009080">
    <property type="component" value="Chromosome"/>
</dbReference>
<dbReference type="InterPro" id="IPR036761">
    <property type="entry name" value="TTHA0802/YceI-like_sf"/>
</dbReference>
<evidence type="ECO:0000259" key="2">
    <source>
        <dbReference type="SMART" id="SM00867"/>
    </source>
</evidence>
<reference evidence="3 4" key="1">
    <citation type="journal article" date="2009" name="PLoS ONE">
        <title>The complete genome of Teredinibacter turnerae T7901: an intracellular endosymbiont of marine wood-boring bivalves (shipworms).</title>
        <authorList>
            <person name="Yang J.C."/>
            <person name="Madupu R."/>
            <person name="Durkin A.S."/>
            <person name="Ekborg N.A."/>
            <person name="Pedamallu C.S."/>
            <person name="Hostetler J.B."/>
            <person name="Radune D."/>
            <person name="Toms B.S."/>
            <person name="Henrissat B."/>
            <person name="Coutinho P.M."/>
            <person name="Schwarz S."/>
            <person name="Field L."/>
            <person name="Trindade-Silva A.E."/>
            <person name="Soares C.A.G."/>
            <person name="Elshahawi S."/>
            <person name="Hanora A."/>
            <person name="Schmidt E.W."/>
            <person name="Haygood M.G."/>
            <person name="Posfai J."/>
            <person name="Benner J."/>
            <person name="Madinger C."/>
            <person name="Nove J."/>
            <person name="Anton B."/>
            <person name="Chaudhary K."/>
            <person name="Foster J."/>
            <person name="Holman A."/>
            <person name="Kumar S."/>
            <person name="Lessard P.A."/>
            <person name="Luyten Y.A."/>
            <person name="Slatko B."/>
            <person name="Wood N."/>
            <person name="Wu B."/>
            <person name="Teplitski M."/>
            <person name="Mougous J.D."/>
            <person name="Ward N."/>
            <person name="Eisen J.A."/>
            <person name="Badger J.H."/>
            <person name="Distel D.L."/>
        </authorList>
    </citation>
    <scope>NUCLEOTIDE SEQUENCE [LARGE SCALE GENOMIC DNA]</scope>
    <source>
        <strain evidence="4">ATCC 39867 / T7901</strain>
    </source>
</reference>
<feature type="signal peptide" evidence="1">
    <location>
        <begin position="1"/>
        <end position="26"/>
    </location>
</feature>
<keyword evidence="1" id="KW-0732">Signal</keyword>
<evidence type="ECO:0000313" key="3">
    <source>
        <dbReference type="EMBL" id="ACR12151.1"/>
    </source>
</evidence>
<dbReference type="InterPro" id="IPR007372">
    <property type="entry name" value="Lipid/polyisoprenoid-bd_YceI"/>
</dbReference>
<keyword evidence="4" id="KW-1185">Reference proteome</keyword>
<proteinExistence type="predicted"/>
<feature type="domain" description="Lipid/polyisoprenoid-binding YceI-like" evidence="2">
    <location>
        <begin position="28"/>
        <end position="195"/>
    </location>
</feature>
<dbReference type="Pfam" id="PF04264">
    <property type="entry name" value="YceI"/>
    <property type="match status" value="1"/>
</dbReference>
<dbReference type="RefSeq" id="WP_015818263.1">
    <property type="nucleotide sequence ID" value="NC_012997.1"/>
</dbReference>
<dbReference type="PANTHER" id="PTHR34406:SF1">
    <property type="entry name" value="PROTEIN YCEI"/>
    <property type="match status" value="1"/>
</dbReference>
<gene>
    <name evidence="3" type="ordered locus">TERTU_2438</name>
</gene>
<dbReference type="NCBIfam" id="NF002994">
    <property type="entry name" value="PRK03757.1"/>
    <property type="match status" value="1"/>
</dbReference>
<dbReference type="EMBL" id="CP001614">
    <property type="protein sequence ID" value="ACR12151.1"/>
    <property type="molecule type" value="Genomic_DNA"/>
</dbReference>
<dbReference type="PANTHER" id="PTHR34406">
    <property type="entry name" value="PROTEIN YCEI"/>
    <property type="match status" value="1"/>
</dbReference>
<dbReference type="eggNOG" id="COG2353">
    <property type="taxonomic scope" value="Bacteria"/>
</dbReference>
<accession>C5BL03</accession>
<sequence length="197" mass="21721">MFKSLAVKLAPAVLAFGLSAAPMVQADDYVVDTKGAHAFVQFRVKHLGYSWLYGRFNDFSGEFSYDPKKPEASSISMKVDMTSLDTNHSERDNHLSAEKYLNFDKYKTATFTSTKYEKTGEDTAKLTGNLTFLGVTKPITIDVEHIGGGKDPWGGYRQGFEGRAVITPKDFGLDMASKLGPDSAQVELMISVEGIRK</sequence>
<dbReference type="SMART" id="SM00867">
    <property type="entry name" value="YceI"/>
    <property type="match status" value="1"/>
</dbReference>
<dbReference type="SUPFAM" id="SSF101874">
    <property type="entry name" value="YceI-like"/>
    <property type="match status" value="1"/>
</dbReference>
<name>C5BL03_TERTT</name>
<evidence type="ECO:0000256" key="1">
    <source>
        <dbReference type="SAM" id="SignalP"/>
    </source>
</evidence>